<dbReference type="EMBL" id="CP002272">
    <property type="protein sequence ID" value="ADO47144.1"/>
    <property type="molecule type" value="Genomic_DNA"/>
</dbReference>
<reference evidence="5" key="1">
    <citation type="submission" date="2010-10" db="EMBL/GenBank/DDBJ databases">
        <title>Complete sequence of Enterobacter cloacae SCF1.</title>
        <authorList>
            <consortium name="US DOE Joint Genome Institute"/>
            <person name="Lucas S."/>
            <person name="Copeland A."/>
            <person name="Lapidus A."/>
            <person name="Cheng J.-F."/>
            <person name="Bruce D."/>
            <person name="Goodwin L."/>
            <person name="Pitluck S."/>
            <person name="Davenport K."/>
            <person name="Detter J.C."/>
            <person name="Han C."/>
            <person name="Tapia R."/>
            <person name="Land M."/>
            <person name="Hauser L."/>
            <person name="Chang Y.-J."/>
            <person name="Jeffries C."/>
            <person name="Kyrpides N."/>
            <person name="Ivanova N."/>
            <person name="Mikhailova N."/>
            <person name="DeAngelis K."/>
            <person name="Arkin A.P."/>
            <person name="Chivian D."/>
            <person name="Edwards B."/>
            <person name="Woo H."/>
            <person name="Hazen T.C."/>
            <person name="Woyke T."/>
        </authorList>
    </citation>
    <scope>NUCLEOTIDE SEQUENCE [LARGE SCALE GENOMIC DNA]</scope>
    <source>
        <strain evidence="5">SCF1</strain>
    </source>
</reference>
<dbReference type="STRING" id="701347.Entcl_0871"/>
<dbReference type="Pfam" id="PF13561">
    <property type="entry name" value="adh_short_C2"/>
    <property type="match status" value="1"/>
</dbReference>
<feature type="domain" description="Ketoreductase" evidence="3">
    <location>
        <begin position="3"/>
        <end position="181"/>
    </location>
</feature>
<evidence type="ECO:0000259" key="3">
    <source>
        <dbReference type="SMART" id="SM00822"/>
    </source>
</evidence>
<dbReference type="PRINTS" id="PR00081">
    <property type="entry name" value="GDHRDH"/>
</dbReference>
<evidence type="ECO:0000256" key="1">
    <source>
        <dbReference type="ARBA" id="ARBA00006484"/>
    </source>
</evidence>
<keyword evidence="2" id="KW-0560">Oxidoreductase</keyword>
<dbReference type="PANTHER" id="PTHR43477:SF1">
    <property type="entry name" value="DIHYDROANTICAPSIN 7-DEHYDROGENASE"/>
    <property type="match status" value="1"/>
</dbReference>
<accession>E3G4Z5</accession>
<dbReference type="KEGG" id="esc:Entcl_0871"/>
<dbReference type="InterPro" id="IPR036291">
    <property type="entry name" value="NAD(P)-bd_dom_sf"/>
</dbReference>
<dbReference type="GO" id="GO:0016491">
    <property type="term" value="F:oxidoreductase activity"/>
    <property type="evidence" value="ECO:0007669"/>
    <property type="project" value="UniProtKB-KW"/>
</dbReference>
<evidence type="ECO:0000313" key="4">
    <source>
        <dbReference type="EMBL" id="ADO47144.1"/>
    </source>
</evidence>
<evidence type="ECO:0000313" key="5">
    <source>
        <dbReference type="Proteomes" id="UP000006872"/>
    </source>
</evidence>
<reference evidence="4 5" key="2">
    <citation type="journal article" date="2011" name="Stand. Genomic Sci.">
        <title>Complete genome sequence of 'Enterobacter lignolyticus' SCF1.</title>
        <authorList>
            <person name="Deangelis K.M."/>
            <person name="D'Haeseleer P."/>
            <person name="Chivian D."/>
            <person name="Fortney J.L."/>
            <person name="Khudyakov J."/>
            <person name="Simmons B."/>
            <person name="Woo H."/>
            <person name="Arkin A.P."/>
            <person name="Davenport K.W."/>
            <person name="Goodwin L."/>
            <person name="Chen A."/>
            <person name="Ivanova N."/>
            <person name="Kyrpides N.C."/>
            <person name="Mavromatis K."/>
            <person name="Woyke T."/>
            <person name="Hazen T.C."/>
        </authorList>
    </citation>
    <scope>NUCLEOTIDE SEQUENCE [LARGE SCALE GENOMIC DNA]</scope>
    <source>
        <strain evidence="4 5">SCF1</strain>
    </source>
</reference>
<dbReference type="SMART" id="SM00822">
    <property type="entry name" value="PKS_KR"/>
    <property type="match status" value="1"/>
</dbReference>
<dbReference type="FunFam" id="3.40.50.720:FF:000084">
    <property type="entry name" value="Short-chain dehydrogenase reductase"/>
    <property type="match status" value="1"/>
</dbReference>
<sequence>MKRVVVITGGGTGIGAACAQLLAQEGDRVFIIGRRAEPLKSLAARIGVQALVGDAASSACWQDELLPAILQDTGRIDCLISSAGGMGLGRITDMADADWQRALDSNLKSAFASARACLPSLIQSRGNMVLLASIASLAAGPQACGYITAKHALIGLMRSIARDYGPLGVRANAVCPGWVTTPMADEEMQPLMQAHQLSLEEAYQRVCQDVPLRRPASAEEIARVCRFLASPDASIVTGAVLVADGGSTIVDIPTLAFTSL</sequence>
<dbReference type="PANTHER" id="PTHR43477">
    <property type="entry name" value="DIHYDROANTICAPSIN 7-DEHYDROGENASE"/>
    <property type="match status" value="1"/>
</dbReference>
<keyword evidence="5" id="KW-1185">Reference proteome</keyword>
<dbReference type="InterPro" id="IPR002347">
    <property type="entry name" value="SDR_fam"/>
</dbReference>
<dbReference type="eggNOG" id="COG1028">
    <property type="taxonomic scope" value="Bacteria"/>
</dbReference>
<dbReference type="SUPFAM" id="SSF51735">
    <property type="entry name" value="NAD(P)-binding Rossmann-fold domains"/>
    <property type="match status" value="1"/>
</dbReference>
<dbReference type="InterPro" id="IPR057326">
    <property type="entry name" value="KR_dom"/>
</dbReference>
<dbReference type="Proteomes" id="UP000006872">
    <property type="component" value="Chromosome"/>
</dbReference>
<proteinExistence type="inferred from homology"/>
<name>E3G4Z5_ENTLS</name>
<dbReference type="PRINTS" id="PR00080">
    <property type="entry name" value="SDRFAMILY"/>
</dbReference>
<dbReference type="RefSeq" id="WP_013364896.1">
    <property type="nucleotide sequence ID" value="NC_014618.1"/>
</dbReference>
<dbReference type="HOGENOM" id="CLU_010194_1_0_6"/>
<dbReference type="InterPro" id="IPR051122">
    <property type="entry name" value="SDR_DHRS6-like"/>
</dbReference>
<gene>
    <name evidence="4" type="ordered locus">Entcl_0871</name>
</gene>
<protein>
    <submittedName>
        <fullName evidence="4">Short-chain dehydrogenase/reductase SDR</fullName>
    </submittedName>
</protein>
<comment type="similarity">
    <text evidence="1">Belongs to the short-chain dehydrogenases/reductases (SDR) family.</text>
</comment>
<evidence type="ECO:0000256" key="2">
    <source>
        <dbReference type="ARBA" id="ARBA00023002"/>
    </source>
</evidence>
<dbReference type="CDD" id="cd05233">
    <property type="entry name" value="SDR_c"/>
    <property type="match status" value="1"/>
</dbReference>
<dbReference type="Gene3D" id="3.40.50.720">
    <property type="entry name" value="NAD(P)-binding Rossmann-like Domain"/>
    <property type="match status" value="1"/>
</dbReference>
<organism evidence="4 5">
    <name type="scientific">Enterobacter lignolyticus (strain SCF1)</name>
    <dbReference type="NCBI Taxonomy" id="701347"/>
    <lineage>
        <taxon>Bacteria</taxon>
        <taxon>Pseudomonadati</taxon>
        <taxon>Pseudomonadota</taxon>
        <taxon>Gammaproteobacteria</taxon>
        <taxon>Enterobacterales</taxon>
        <taxon>Enterobacteriaceae</taxon>
        <taxon>Pluralibacter</taxon>
    </lineage>
</organism>
<dbReference type="PROSITE" id="PS51257">
    <property type="entry name" value="PROKAR_LIPOPROTEIN"/>
    <property type="match status" value="1"/>
</dbReference>
<dbReference type="AlphaFoldDB" id="E3G4Z5"/>